<dbReference type="SUPFAM" id="SSF53098">
    <property type="entry name" value="Ribonuclease H-like"/>
    <property type="match status" value="1"/>
</dbReference>
<dbReference type="Pfam" id="PF13565">
    <property type="entry name" value="HTH_32"/>
    <property type="match status" value="1"/>
</dbReference>
<dbReference type="RefSeq" id="WP_343922366.1">
    <property type="nucleotide sequence ID" value="NZ_BAAAKW010000005.1"/>
</dbReference>
<dbReference type="EMBL" id="BAAAKW010000005">
    <property type="protein sequence ID" value="GAA1206515.1"/>
    <property type="molecule type" value="Genomic_DNA"/>
</dbReference>
<evidence type="ECO:0000313" key="2">
    <source>
        <dbReference type="EMBL" id="GAA1206515.1"/>
    </source>
</evidence>
<dbReference type="SUPFAM" id="SSF46689">
    <property type="entry name" value="Homeodomain-like"/>
    <property type="match status" value="1"/>
</dbReference>
<evidence type="ECO:0000313" key="3">
    <source>
        <dbReference type="Proteomes" id="UP001500943"/>
    </source>
</evidence>
<sequence>MSKNRIIVTSVVIEGRTKAAVARDYGVTYRWVHTLVTRYLTGGWDAIEPQSRRPKTSPSRISASLEAEILQLRHELTAAGHDAEPHTIATHLHRHHGTTPAVSTVWKTLKRHGLITAQPKKRPRSSYLRFEAELPNETWQSDFTHWKLANGTGMEILTFLDDHSRLALSVTAYRVVTVTHVLAEFRTTVAQYGPPVSTLTDNGLVFTTRVRQGRNTFENELNLLGIDQKNGRPNHPQTQGKVERFQQTLKNWLTKQPRADTIEELQQQLNTFTDYYNTVRPHRSLDRTTPVEAYTARGKATPAGTDGHWRIRDDRIDESGVVTLRYNSRLHHIGIGRAHKGERIRLLIHNRDIRIINTRTGELLRELTLDPEIDYQPQKTQNALPKESEM</sequence>
<feature type="domain" description="Integrase catalytic" evidence="1">
    <location>
        <begin position="131"/>
        <end position="298"/>
    </location>
</feature>
<comment type="caution">
    <text evidence="2">The sequence shown here is derived from an EMBL/GenBank/DDBJ whole genome shotgun (WGS) entry which is preliminary data.</text>
</comment>
<dbReference type="InterPro" id="IPR012337">
    <property type="entry name" value="RNaseH-like_sf"/>
</dbReference>
<gene>
    <name evidence="2" type="ORF">GCM10009655_01930</name>
</gene>
<dbReference type="Gene3D" id="3.30.420.10">
    <property type="entry name" value="Ribonuclease H-like superfamily/Ribonuclease H"/>
    <property type="match status" value="1"/>
</dbReference>
<organism evidence="2 3">
    <name type="scientific">Rhodoglobus aureus</name>
    <dbReference type="NCBI Taxonomy" id="191497"/>
    <lineage>
        <taxon>Bacteria</taxon>
        <taxon>Bacillati</taxon>
        <taxon>Actinomycetota</taxon>
        <taxon>Actinomycetes</taxon>
        <taxon>Micrococcales</taxon>
        <taxon>Microbacteriaceae</taxon>
        <taxon>Rhodoglobus</taxon>
    </lineage>
</organism>
<dbReference type="Pfam" id="PF13683">
    <property type="entry name" value="rve_3"/>
    <property type="match status" value="1"/>
</dbReference>
<dbReference type="InterPro" id="IPR036397">
    <property type="entry name" value="RNaseH_sf"/>
</dbReference>
<evidence type="ECO:0000259" key="1">
    <source>
        <dbReference type="PROSITE" id="PS50994"/>
    </source>
</evidence>
<dbReference type="InterPro" id="IPR009057">
    <property type="entry name" value="Homeodomain-like_sf"/>
</dbReference>
<dbReference type="NCBIfam" id="NF033577">
    <property type="entry name" value="transpos_IS481"/>
    <property type="match status" value="1"/>
</dbReference>
<dbReference type="PANTHER" id="PTHR35004">
    <property type="entry name" value="TRANSPOSASE RV3428C-RELATED"/>
    <property type="match status" value="1"/>
</dbReference>
<dbReference type="Proteomes" id="UP001500943">
    <property type="component" value="Unassembled WGS sequence"/>
</dbReference>
<dbReference type="InterPro" id="IPR047656">
    <property type="entry name" value="IS481-like_transpos"/>
</dbReference>
<dbReference type="InterPro" id="IPR001584">
    <property type="entry name" value="Integrase_cat-core"/>
</dbReference>
<proteinExistence type="predicted"/>
<keyword evidence="3" id="KW-1185">Reference proteome</keyword>
<reference evidence="2 3" key="1">
    <citation type="journal article" date="2019" name="Int. J. Syst. Evol. Microbiol.">
        <title>The Global Catalogue of Microorganisms (GCM) 10K type strain sequencing project: providing services to taxonomists for standard genome sequencing and annotation.</title>
        <authorList>
            <consortium name="The Broad Institute Genomics Platform"/>
            <consortium name="The Broad Institute Genome Sequencing Center for Infectious Disease"/>
            <person name="Wu L."/>
            <person name="Ma J."/>
        </authorList>
    </citation>
    <scope>NUCLEOTIDE SEQUENCE [LARGE SCALE GENOMIC DNA]</scope>
    <source>
        <strain evidence="2 3">JCM 12762</strain>
    </source>
</reference>
<dbReference type="PANTHER" id="PTHR35004:SF7">
    <property type="entry name" value="INTEGRASE PROTEIN"/>
    <property type="match status" value="1"/>
</dbReference>
<accession>A0ABN1VDI4</accession>
<protein>
    <submittedName>
        <fullName evidence="2">IS481 family transposase</fullName>
    </submittedName>
</protein>
<name>A0ABN1VDI4_9MICO</name>
<dbReference type="PROSITE" id="PS50994">
    <property type="entry name" value="INTEGRASE"/>
    <property type="match status" value="1"/>
</dbReference>